<dbReference type="InterPro" id="IPR050643">
    <property type="entry name" value="Periplasmic_pilus_chap"/>
</dbReference>
<feature type="domain" description="Pili assembly chaperone C-terminal" evidence="7">
    <location>
        <begin position="130"/>
        <end position="187"/>
    </location>
</feature>
<dbReference type="InterPro" id="IPR016147">
    <property type="entry name" value="Pili_assmbl_chaperone_N"/>
</dbReference>
<dbReference type="SUPFAM" id="SSF49584">
    <property type="entry name" value="Periplasmic chaperone C-domain"/>
    <property type="match status" value="1"/>
</dbReference>
<accession>A0ABY4R5Z0</accession>
<evidence type="ECO:0000259" key="6">
    <source>
        <dbReference type="Pfam" id="PF00345"/>
    </source>
</evidence>
<dbReference type="PRINTS" id="PR00969">
    <property type="entry name" value="CHAPERONPILI"/>
</dbReference>
<comment type="subcellular location">
    <subcellularLocation>
        <location evidence="1">Periplasm</location>
    </subcellularLocation>
</comment>
<dbReference type="InterPro" id="IPR013783">
    <property type="entry name" value="Ig-like_fold"/>
</dbReference>
<evidence type="ECO:0000256" key="1">
    <source>
        <dbReference type="ARBA" id="ARBA00004418"/>
    </source>
</evidence>
<feature type="domain" description="Pili assembly chaperone N-terminal" evidence="6">
    <location>
        <begin position="10"/>
        <end position="108"/>
    </location>
</feature>
<gene>
    <name evidence="8" type="ORF">K6958_12950</name>
</gene>
<dbReference type="Proteomes" id="UP001056635">
    <property type="component" value="Chromosome"/>
</dbReference>
<organism evidence="8 9">
    <name type="scientific">Mixta hanseatica</name>
    <dbReference type="NCBI Taxonomy" id="2872648"/>
    <lineage>
        <taxon>Bacteria</taxon>
        <taxon>Pseudomonadati</taxon>
        <taxon>Pseudomonadota</taxon>
        <taxon>Gammaproteobacteria</taxon>
        <taxon>Enterobacterales</taxon>
        <taxon>Erwiniaceae</taxon>
        <taxon>Mixta</taxon>
    </lineage>
</organism>
<comment type="similarity">
    <text evidence="2">Belongs to the periplasmic pilus chaperone family.</text>
</comment>
<evidence type="ECO:0000256" key="4">
    <source>
        <dbReference type="ARBA" id="ARBA00022764"/>
    </source>
</evidence>
<reference evidence="8" key="1">
    <citation type="submission" date="2021-09" db="EMBL/GenBank/DDBJ databases">
        <title>First case of bloodstream infection caused by Mixta hanseatica sp. nov., a member of the Erwiniaceae family.</title>
        <authorList>
            <person name="Both A."/>
            <person name="Huang J."/>
            <person name="Wenzel P."/>
            <person name="Aepfelbacher M."/>
            <person name="Rohde H."/>
            <person name="Christner M."/>
            <person name="Hentschke M."/>
        </authorList>
    </citation>
    <scope>NUCLEOTIDE SEQUENCE</scope>
    <source>
        <strain evidence="8">X22927</strain>
    </source>
</reference>
<keyword evidence="9" id="KW-1185">Reference proteome</keyword>
<dbReference type="Pfam" id="PF00345">
    <property type="entry name" value="PapD_N"/>
    <property type="match status" value="1"/>
</dbReference>
<evidence type="ECO:0000259" key="7">
    <source>
        <dbReference type="Pfam" id="PF02753"/>
    </source>
</evidence>
<evidence type="ECO:0000256" key="5">
    <source>
        <dbReference type="ARBA" id="ARBA00023186"/>
    </source>
</evidence>
<evidence type="ECO:0000313" key="8">
    <source>
        <dbReference type="EMBL" id="UQY42827.1"/>
    </source>
</evidence>
<keyword evidence="3" id="KW-0732">Signal</keyword>
<dbReference type="InterPro" id="IPR001829">
    <property type="entry name" value="Pili_assmbl_chaperone_bac"/>
</dbReference>
<evidence type="ECO:0000313" key="9">
    <source>
        <dbReference type="Proteomes" id="UP001056635"/>
    </source>
</evidence>
<keyword evidence="5" id="KW-0143">Chaperone</keyword>
<keyword evidence="4" id="KW-0574">Periplasm</keyword>
<evidence type="ECO:0000256" key="3">
    <source>
        <dbReference type="ARBA" id="ARBA00022729"/>
    </source>
</evidence>
<dbReference type="InterPro" id="IPR008962">
    <property type="entry name" value="PapD-like_sf"/>
</dbReference>
<dbReference type="InterPro" id="IPR036316">
    <property type="entry name" value="Pili_assmbl_chap_C_dom_sf"/>
</dbReference>
<sequence length="194" mass="21816">MSANNGGMGIVKVDNPTDHDYLIQSWVSGDHDGVQEELFVQPPLVKIKAHHKVALHIEAIDAAIAAQKKEKLFQLNVKEIPKVEKKSGSQLLLVMLTKVKILYRPTALSPEIGNEYKKITWKKSPGALQVTNPTPYYVTFSEVWEGHNETHPLDVDMIAPRSTIFIKGYHGSHDIHYRIINDYGDISETVHVTL</sequence>
<dbReference type="InterPro" id="IPR016148">
    <property type="entry name" value="Pili_assmbl_chaperone_C"/>
</dbReference>
<dbReference type="PANTHER" id="PTHR30251:SF2">
    <property type="entry name" value="FIMBRIAL CHAPERONE YADV-RELATED"/>
    <property type="match status" value="1"/>
</dbReference>
<dbReference type="PANTHER" id="PTHR30251">
    <property type="entry name" value="PILUS ASSEMBLY CHAPERONE"/>
    <property type="match status" value="1"/>
</dbReference>
<dbReference type="SUPFAM" id="SSF49354">
    <property type="entry name" value="PapD-like"/>
    <property type="match status" value="1"/>
</dbReference>
<dbReference type="Pfam" id="PF02753">
    <property type="entry name" value="PapD_C"/>
    <property type="match status" value="1"/>
</dbReference>
<name>A0ABY4R5Z0_9GAMM</name>
<proteinExistence type="inferred from homology"/>
<protein>
    <submittedName>
        <fullName evidence="8">Molecular chaperone</fullName>
    </submittedName>
</protein>
<dbReference type="Gene3D" id="2.60.40.10">
    <property type="entry name" value="Immunoglobulins"/>
    <property type="match status" value="2"/>
</dbReference>
<dbReference type="RefSeq" id="WP_249891482.1">
    <property type="nucleotide sequence ID" value="NZ_CP082904.1"/>
</dbReference>
<evidence type="ECO:0000256" key="2">
    <source>
        <dbReference type="ARBA" id="ARBA00007399"/>
    </source>
</evidence>
<dbReference type="EMBL" id="CP082904">
    <property type="protein sequence ID" value="UQY42827.1"/>
    <property type="molecule type" value="Genomic_DNA"/>
</dbReference>